<dbReference type="SUPFAM" id="SSF53850">
    <property type="entry name" value="Periplasmic binding protein-like II"/>
    <property type="match status" value="1"/>
</dbReference>
<feature type="domain" description="HTH lysR-type" evidence="5">
    <location>
        <begin position="11"/>
        <end position="68"/>
    </location>
</feature>
<keyword evidence="4" id="KW-0804">Transcription</keyword>
<dbReference type="Gene3D" id="3.40.190.10">
    <property type="entry name" value="Periplasmic binding protein-like II"/>
    <property type="match status" value="2"/>
</dbReference>
<protein>
    <recommendedName>
        <fullName evidence="5">HTH lysR-type domain-containing protein</fullName>
    </recommendedName>
</protein>
<evidence type="ECO:0000256" key="3">
    <source>
        <dbReference type="ARBA" id="ARBA00023125"/>
    </source>
</evidence>
<dbReference type="CDD" id="cd05466">
    <property type="entry name" value="PBP2_LTTR_substrate"/>
    <property type="match status" value="1"/>
</dbReference>
<dbReference type="PROSITE" id="PS50931">
    <property type="entry name" value="HTH_LYSR"/>
    <property type="match status" value="1"/>
</dbReference>
<keyword evidence="2" id="KW-0805">Transcription regulation</keyword>
<dbReference type="EMBL" id="QICA01000008">
    <property type="protein sequence ID" value="RNL38116.1"/>
    <property type="molecule type" value="Genomic_DNA"/>
</dbReference>
<dbReference type="GO" id="GO:0032993">
    <property type="term" value="C:protein-DNA complex"/>
    <property type="evidence" value="ECO:0007669"/>
    <property type="project" value="TreeGrafter"/>
</dbReference>
<evidence type="ECO:0000259" key="5">
    <source>
        <dbReference type="PROSITE" id="PS50931"/>
    </source>
</evidence>
<dbReference type="FunFam" id="1.10.10.10:FF:000001">
    <property type="entry name" value="LysR family transcriptional regulator"/>
    <property type="match status" value="1"/>
</dbReference>
<evidence type="ECO:0000256" key="4">
    <source>
        <dbReference type="ARBA" id="ARBA00023163"/>
    </source>
</evidence>
<comment type="caution">
    <text evidence="6">The sequence shown here is derived from an EMBL/GenBank/DDBJ whole genome shotgun (WGS) entry which is preliminary data.</text>
</comment>
<dbReference type="SUPFAM" id="SSF46785">
    <property type="entry name" value="Winged helix' DNA-binding domain"/>
    <property type="match status" value="1"/>
</dbReference>
<dbReference type="AlphaFoldDB" id="A0A3N0AUW5"/>
<reference evidence="6 7" key="1">
    <citation type="journal article" date="2019" name="Microbiol. Resour. Announc.">
        <title>Draft Genome Sequences of Type Strains of Gordonibacter faecihominis, Paraeggerthella hongkongensis, Parvibacter caecicola,Slackia equolifaciens, Slackia faecicanis, and Slackia isoflavoniconvertens.</title>
        <authorList>
            <person name="Danylec N."/>
            <person name="Stoll D.A."/>
            <person name="Dotsch A."/>
            <person name="Huch M."/>
        </authorList>
    </citation>
    <scope>NUCLEOTIDE SEQUENCE [LARGE SCALE GENOMIC DNA]</scope>
    <source>
        <strain evidence="6 7">DSM 18785</strain>
    </source>
</reference>
<gene>
    <name evidence="6" type="ORF">DMP10_05735</name>
</gene>
<evidence type="ECO:0000313" key="7">
    <source>
        <dbReference type="Proteomes" id="UP000278327"/>
    </source>
</evidence>
<evidence type="ECO:0000256" key="2">
    <source>
        <dbReference type="ARBA" id="ARBA00023015"/>
    </source>
</evidence>
<dbReference type="Pfam" id="PF00126">
    <property type="entry name" value="HTH_1"/>
    <property type="match status" value="1"/>
</dbReference>
<dbReference type="GO" id="GO:0003700">
    <property type="term" value="F:DNA-binding transcription factor activity"/>
    <property type="evidence" value="ECO:0007669"/>
    <property type="project" value="InterPro"/>
</dbReference>
<keyword evidence="7" id="KW-1185">Reference proteome</keyword>
<evidence type="ECO:0000313" key="6">
    <source>
        <dbReference type="EMBL" id="RNL38116.1"/>
    </source>
</evidence>
<dbReference type="InterPro" id="IPR000847">
    <property type="entry name" value="LysR_HTH_N"/>
</dbReference>
<dbReference type="Pfam" id="PF03466">
    <property type="entry name" value="LysR_substrate"/>
    <property type="match status" value="1"/>
</dbReference>
<accession>A0A3N0AUW5</accession>
<dbReference type="PANTHER" id="PTHR30346:SF17">
    <property type="entry name" value="LYSR FAMILY TRANSCRIPTIONAL REGULATOR"/>
    <property type="match status" value="1"/>
</dbReference>
<name>A0A3N0AUW5_9ACTN</name>
<evidence type="ECO:0000256" key="1">
    <source>
        <dbReference type="ARBA" id="ARBA00009437"/>
    </source>
</evidence>
<keyword evidence="3" id="KW-0238">DNA-binding</keyword>
<proteinExistence type="inferred from homology"/>
<sequence length="308" mass="33672">MMGTRERGAAMDVRQIEYFVLAAKAGSFSAAAKSAFVTQQTLSASVASLEGEVKTPLFHRRRQGIELTDFGARFLPKCERVLEAVREAEGFALQWHESTRHTATFAYATASLRESGPGFTLATLRGFRASYDDADLRLFELTSDACLKVLERGTVDMALVAGRPDSAVFEFTPLMEGRLLVAVPERHKLATQEAISFSDLAEIDLFPTPDLDVTYRHIVEGFARYGLTPRYAPVPFSLEAAQEFVRSGQGVDFSPAHNAERPHEGIAYRPLASEDDFTLTLGLATKLGVPEKPLVAALKEAIVQAVSA</sequence>
<dbReference type="PANTHER" id="PTHR30346">
    <property type="entry name" value="TRANSCRIPTIONAL DUAL REGULATOR HCAR-RELATED"/>
    <property type="match status" value="1"/>
</dbReference>
<organism evidence="6 7">
    <name type="scientific">Adlercreutzia equolifaciens subsp. celatus DSM 18785</name>
    <dbReference type="NCBI Taxonomy" id="1121021"/>
    <lineage>
        <taxon>Bacteria</taxon>
        <taxon>Bacillati</taxon>
        <taxon>Actinomycetota</taxon>
        <taxon>Coriobacteriia</taxon>
        <taxon>Eggerthellales</taxon>
        <taxon>Eggerthellaceae</taxon>
        <taxon>Adlercreutzia</taxon>
    </lineage>
</organism>
<dbReference type="Gene3D" id="1.10.10.10">
    <property type="entry name" value="Winged helix-like DNA-binding domain superfamily/Winged helix DNA-binding domain"/>
    <property type="match status" value="1"/>
</dbReference>
<dbReference type="InterPro" id="IPR005119">
    <property type="entry name" value="LysR_subst-bd"/>
</dbReference>
<dbReference type="InterPro" id="IPR036388">
    <property type="entry name" value="WH-like_DNA-bd_sf"/>
</dbReference>
<comment type="similarity">
    <text evidence="1">Belongs to the LysR transcriptional regulatory family.</text>
</comment>
<dbReference type="Proteomes" id="UP000278327">
    <property type="component" value="Unassembled WGS sequence"/>
</dbReference>
<dbReference type="GO" id="GO:0003677">
    <property type="term" value="F:DNA binding"/>
    <property type="evidence" value="ECO:0007669"/>
    <property type="project" value="UniProtKB-KW"/>
</dbReference>
<dbReference type="InterPro" id="IPR036390">
    <property type="entry name" value="WH_DNA-bd_sf"/>
</dbReference>